<dbReference type="Proteomes" id="UP000199398">
    <property type="component" value="Unassembled WGS sequence"/>
</dbReference>
<dbReference type="OrthoDB" id="3237043at2"/>
<gene>
    <name evidence="4" type="ORF">ATL45_3485</name>
    <name evidence="5" type="ORF">SAMN05421805_108105</name>
</gene>
<keyword evidence="2" id="KW-0560">Oxidoreductase</keyword>
<dbReference type="InterPro" id="IPR020904">
    <property type="entry name" value="Sc_DH/Rdtase_CS"/>
</dbReference>
<evidence type="ECO:0000256" key="1">
    <source>
        <dbReference type="ARBA" id="ARBA00006484"/>
    </source>
</evidence>
<dbReference type="InterPro" id="IPR036291">
    <property type="entry name" value="NAD(P)-bd_dom_sf"/>
</dbReference>
<sequence>MRGKTVLVTGGTGGIGKETARGLARLGAEVILVGRDGGRASAAVAELRSDTGNPRIEALLADVTSQDDLHRLASQVGDRGALDVLINNAGMVKERRELTADGVETAFAANVLAPYLLTRLLMPAMGGSGRVVNIAGGVPRGGIALDNLQGEKSYAGLLHYNQTKLALMAMSRAFAEQVREPGITINVAYPGHAYTDMNKALPTSAYPLVSRPIVPLLRRLMPVLYGGAAIGRAAASSVHLASDPGVAEVHGAYFNSKAQRAPWPAAVQDRRNREAIWALCAELTR</sequence>
<evidence type="ECO:0000256" key="3">
    <source>
        <dbReference type="RuleBase" id="RU000363"/>
    </source>
</evidence>
<accession>A0A1I5DE95</accession>
<proteinExistence type="inferred from homology"/>
<dbReference type="Pfam" id="PF00106">
    <property type="entry name" value="adh_short"/>
    <property type="match status" value="1"/>
</dbReference>
<dbReference type="PRINTS" id="PR00081">
    <property type="entry name" value="GDHRDH"/>
</dbReference>
<dbReference type="PRINTS" id="PR00080">
    <property type="entry name" value="SDRFAMILY"/>
</dbReference>
<dbReference type="GO" id="GO:0016491">
    <property type="term" value="F:oxidoreductase activity"/>
    <property type="evidence" value="ECO:0007669"/>
    <property type="project" value="UniProtKB-KW"/>
</dbReference>
<name>A0A1I5DE95_9PSEU</name>
<reference evidence="5 6" key="1">
    <citation type="submission" date="2016-10" db="EMBL/GenBank/DDBJ databases">
        <authorList>
            <person name="de Groot N.N."/>
        </authorList>
    </citation>
    <scope>NUCLEOTIDE SEQUENCE [LARGE SCALE GENOMIC DNA]</scope>
    <source>
        <strain evidence="5 6">CPCC 201259</strain>
    </source>
</reference>
<dbReference type="Gene3D" id="3.40.50.720">
    <property type="entry name" value="NAD(P)-binding Rossmann-like Domain"/>
    <property type="match status" value="1"/>
</dbReference>
<evidence type="ECO:0000313" key="4">
    <source>
        <dbReference type="EMBL" id="RKT85148.1"/>
    </source>
</evidence>
<evidence type="ECO:0000313" key="6">
    <source>
        <dbReference type="Proteomes" id="UP000199398"/>
    </source>
</evidence>
<dbReference type="RefSeq" id="WP_093155116.1">
    <property type="nucleotide sequence ID" value="NZ_FOUP01000008.1"/>
</dbReference>
<dbReference type="PANTHER" id="PTHR43157">
    <property type="entry name" value="PHOSPHATIDYLINOSITOL-GLYCAN BIOSYNTHESIS CLASS F PROTEIN-RELATED"/>
    <property type="match status" value="1"/>
</dbReference>
<dbReference type="EMBL" id="RBXX01000002">
    <property type="protein sequence ID" value="RKT85148.1"/>
    <property type="molecule type" value="Genomic_DNA"/>
</dbReference>
<keyword evidence="7" id="KW-1185">Reference proteome</keyword>
<dbReference type="STRING" id="455193.SAMN05421805_108105"/>
<dbReference type="SUPFAM" id="SSF51735">
    <property type="entry name" value="NAD(P)-binding Rossmann-fold domains"/>
    <property type="match status" value="1"/>
</dbReference>
<dbReference type="Proteomes" id="UP000270697">
    <property type="component" value="Unassembled WGS sequence"/>
</dbReference>
<reference evidence="4 7" key="2">
    <citation type="submission" date="2018-10" db="EMBL/GenBank/DDBJ databases">
        <title>Sequencing the genomes of 1000 actinobacteria strains.</title>
        <authorList>
            <person name="Klenk H.-P."/>
        </authorList>
    </citation>
    <scope>NUCLEOTIDE SEQUENCE [LARGE SCALE GENOMIC DNA]</scope>
    <source>
        <strain evidence="4 7">DSM 45119</strain>
    </source>
</reference>
<evidence type="ECO:0000313" key="7">
    <source>
        <dbReference type="Proteomes" id="UP000270697"/>
    </source>
</evidence>
<dbReference type="PANTHER" id="PTHR43157:SF31">
    <property type="entry name" value="PHOSPHATIDYLINOSITOL-GLYCAN BIOSYNTHESIS CLASS F PROTEIN"/>
    <property type="match status" value="1"/>
</dbReference>
<dbReference type="AlphaFoldDB" id="A0A1I5DE95"/>
<dbReference type="EMBL" id="FOUP01000008">
    <property type="protein sequence ID" value="SFN97503.1"/>
    <property type="molecule type" value="Genomic_DNA"/>
</dbReference>
<dbReference type="PROSITE" id="PS00061">
    <property type="entry name" value="ADH_SHORT"/>
    <property type="match status" value="1"/>
</dbReference>
<evidence type="ECO:0000313" key="5">
    <source>
        <dbReference type="EMBL" id="SFN97503.1"/>
    </source>
</evidence>
<organism evidence="5 6">
    <name type="scientific">Saccharopolyspora antimicrobica</name>
    <dbReference type="NCBI Taxonomy" id="455193"/>
    <lineage>
        <taxon>Bacteria</taxon>
        <taxon>Bacillati</taxon>
        <taxon>Actinomycetota</taxon>
        <taxon>Actinomycetes</taxon>
        <taxon>Pseudonocardiales</taxon>
        <taxon>Pseudonocardiaceae</taxon>
        <taxon>Saccharopolyspora</taxon>
    </lineage>
</organism>
<dbReference type="InterPro" id="IPR002347">
    <property type="entry name" value="SDR_fam"/>
</dbReference>
<evidence type="ECO:0000256" key="2">
    <source>
        <dbReference type="ARBA" id="ARBA00023002"/>
    </source>
</evidence>
<protein>
    <submittedName>
        <fullName evidence="5">Short-chain dehydrogenase</fullName>
    </submittedName>
    <submittedName>
        <fullName evidence="4">Short-subunit dehydrogenase</fullName>
    </submittedName>
</protein>
<comment type="similarity">
    <text evidence="1 3">Belongs to the short-chain dehydrogenases/reductases (SDR) family.</text>
</comment>